<feature type="compositionally biased region" description="Basic and acidic residues" evidence="1">
    <location>
        <begin position="751"/>
        <end position="765"/>
    </location>
</feature>
<proteinExistence type="predicted"/>
<gene>
    <name evidence="2" type="ORF">DFH08DRAFT_931824</name>
</gene>
<name>A0AAD7F0K5_9AGAR</name>
<dbReference type="Proteomes" id="UP001218218">
    <property type="component" value="Unassembled WGS sequence"/>
</dbReference>
<accession>A0AAD7F0K5</accession>
<keyword evidence="3" id="KW-1185">Reference proteome</keyword>
<feature type="region of interest" description="Disordered" evidence="1">
    <location>
        <begin position="1"/>
        <end position="63"/>
    </location>
</feature>
<feature type="region of interest" description="Disordered" evidence="1">
    <location>
        <begin position="643"/>
        <end position="771"/>
    </location>
</feature>
<feature type="compositionally biased region" description="Polar residues" evidence="1">
    <location>
        <begin position="715"/>
        <end position="730"/>
    </location>
</feature>
<feature type="compositionally biased region" description="Polar residues" evidence="1">
    <location>
        <begin position="566"/>
        <end position="588"/>
    </location>
</feature>
<feature type="region of interest" description="Disordered" evidence="1">
    <location>
        <begin position="310"/>
        <end position="387"/>
    </location>
</feature>
<feature type="region of interest" description="Disordered" evidence="1">
    <location>
        <begin position="543"/>
        <end position="628"/>
    </location>
</feature>
<comment type="caution">
    <text evidence="2">The sequence shown here is derived from an EMBL/GenBank/DDBJ whole genome shotgun (WGS) entry which is preliminary data.</text>
</comment>
<organism evidence="2 3">
    <name type="scientific">Mycena albidolilacea</name>
    <dbReference type="NCBI Taxonomy" id="1033008"/>
    <lineage>
        <taxon>Eukaryota</taxon>
        <taxon>Fungi</taxon>
        <taxon>Dikarya</taxon>
        <taxon>Basidiomycota</taxon>
        <taxon>Agaricomycotina</taxon>
        <taxon>Agaricomycetes</taxon>
        <taxon>Agaricomycetidae</taxon>
        <taxon>Agaricales</taxon>
        <taxon>Marasmiineae</taxon>
        <taxon>Mycenaceae</taxon>
        <taxon>Mycena</taxon>
    </lineage>
</organism>
<evidence type="ECO:0000313" key="3">
    <source>
        <dbReference type="Proteomes" id="UP001218218"/>
    </source>
</evidence>
<feature type="region of interest" description="Disordered" evidence="1">
    <location>
        <begin position="398"/>
        <end position="417"/>
    </location>
</feature>
<evidence type="ECO:0000313" key="2">
    <source>
        <dbReference type="EMBL" id="KAJ7359221.1"/>
    </source>
</evidence>
<reference evidence="2" key="1">
    <citation type="submission" date="2023-03" db="EMBL/GenBank/DDBJ databases">
        <title>Massive genome expansion in bonnet fungi (Mycena s.s.) driven by repeated elements and novel gene families across ecological guilds.</title>
        <authorList>
            <consortium name="Lawrence Berkeley National Laboratory"/>
            <person name="Harder C.B."/>
            <person name="Miyauchi S."/>
            <person name="Viragh M."/>
            <person name="Kuo A."/>
            <person name="Thoen E."/>
            <person name="Andreopoulos B."/>
            <person name="Lu D."/>
            <person name="Skrede I."/>
            <person name="Drula E."/>
            <person name="Henrissat B."/>
            <person name="Morin E."/>
            <person name="Kohler A."/>
            <person name="Barry K."/>
            <person name="LaButti K."/>
            <person name="Morin E."/>
            <person name="Salamov A."/>
            <person name="Lipzen A."/>
            <person name="Mereny Z."/>
            <person name="Hegedus B."/>
            <person name="Baldrian P."/>
            <person name="Stursova M."/>
            <person name="Weitz H."/>
            <person name="Taylor A."/>
            <person name="Grigoriev I.V."/>
            <person name="Nagy L.G."/>
            <person name="Martin F."/>
            <person name="Kauserud H."/>
        </authorList>
    </citation>
    <scope>NUCLEOTIDE SEQUENCE</scope>
    <source>
        <strain evidence="2">CBHHK002</strain>
    </source>
</reference>
<dbReference type="AlphaFoldDB" id="A0AAD7F0K5"/>
<sequence>MSASRKTGPSRRSGRLASLVARSDATPQLTTLVGPGTPSPSKQQARRREGSDYDPDGSPQPSAHVIKYIYGKPPLNENEKKAVEQAMEACGATNRCIITNEEVHNFCHLVERKTSEAQLEFLRRRWGCMKPFDINGPENIVQESPDKHYMLDNKQLVIIPTGDLVAKISEFYTVFYTDSESGEQPEPFENLFPMPDGGWTYKVLPLDIDPHRHIFRQQLQMEKKNEISVYTSTGLYDDFAYPYSDLSFRTHANPLCALWHAGAEIKGLPRARIDEISDQLDEEGAEELVTSMNTIQRLYDLWVLPESTKPAADGTKSLSNTTADDSPESPRDNSVAAATQDTTTEDPFLGVLAGLGGDPFKSKPATEKDADPGTAIPSSGVELPGEPVDVGTVTRNVGKTGNAHDVPNVLRGDAPQSGSAAQDVAKVLQGDVFQSGLIPQDVVNARDDPHAVPDADSLARDFLLMSSSDDSTIHDTSSAPARHFMISGGTNDGGPVPQQDVLNANDTLHAVPNTDSLTQASSVMMFHFGDLAIGDTLSAPARDITKRKRLSTPPSTSNRPPIADDSPTTHVAQSRKLTVNGVTQSTASARRPITLRLPSQSESGTSSTTQPTQGVDPPAQQASKVPGYPYVNPMFEASVAKKLEGKKGKSRSTQHDLPRKQQQPHIQGNAQVVGFKISREQMEKGITGGKPRIPTSEPAHRASSSRGLPKRFVASTDNNPRPSGSGNLASTPRLAGGSGGGTNSVSSSKLKGKETGAGESKKEPAPKQQWR</sequence>
<feature type="compositionally biased region" description="Low complexity" evidence="1">
    <location>
        <begin position="598"/>
        <end position="614"/>
    </location>
</feature>
<feature type="compositionally biased region" description="Basic and acidic residues" evidence="1">
    <location>
        <begin position="643"/>
        <end position="659"/>
    </location>
</feature>
<feature type="compositionally biased region" description="Basic and acidic residues" evidence="1">
    <location>
        <begin position="360"/>
        <end position="371"/>
    </location>
</feature>
<feature type="compositionally biased region" description="Polar residues" evidence="1">
    <location>
        <begin position="660"/>
        <end position="670"/>
    </location>
</feature>
<dbReference type="EMBL" id="JARIHO010000006">
    <property type="protein sequence ID" value="KAJ7359221.1"/>
    <property type="molecule type" value="Genomic_DNA"/>
</dbReference>
<protein>
    <submittedName>
        <fullName evidence="2">Uncharacterized protein</fullName>
    </submittedName>
</protein>
<evidence type="ECO:0000256" key="1">
    <source>
        <dbReference type="SAM" id="MobiDB-lite"/>
    </source>
</evidence>